<evidence type="ECO:0000313" key="2">
    <source>
        <dbReference type="EMBL" id="EGT31124.1"/>
    </source>
</evidence>
<keyword evidence="3" id="KW-1185">Reference proteome</keyword>
<feature type="transmembrane region" description="Helical" evidence="1">
    <location>
        <begin position="58"/>
        <end position="78"/>
    </location>
</feature>
<evidence type="ECO:0000256" key="1">
    <source>
        <dbReference type="SAM" id="Phobius"/>
    </source>
</evidence>
<dbReference type="InParanoid" id="G0M9F2"/>
<dbReference type="InterPro" id="IPR019427">
    <property type="entry name" value="7TM_GPCR_serpentine_rcpt_Srw"/>
</dbReference>
<dbReference type="Proteomes" id="UP000008068">
    <property type="component" value="Unassembled WGS sequence"/>
</dbReference>
<dbReference type="SUPFAM" id="SSF81321">
    <property type="entry name" value="Family A G protein-coupled receptor-like"/>
    <property type="match status" value="1"/>
</dbReference>
<keyword evidence="1" id="KW-0472">Membrane</keyword>
<feature type="transmembrane region" description="Helical" evidence="1">
    <location>
        <begin position="128"/>
        <end position="146"/>
    </location>
</feature>
<dbReference type="GO" id="GO:0008528">
    <property type="term" value="F:G protein-coupled peptide receptor activity"/>
    <property type="evidence" value="ECO:0007669"/>
    <property type="project" value="InterPro"/>
</dbReference>
<dbReference type="AlphaFoldDB" id="G0M9F2"/>
<gene>
    <name evidence="2" type="ORF">CAEBREN_12529</name>
</gene>
<dbReference type="Gene3D" id="1.20.1070.10">
    <property type="entry name" value="Rhodopsin 7-helix transmembrane proteins"/>
    <property type="match status" value="1"/>
</dbReference>
<name>G0M9F2_CAEBE</name>
<organism evidence="3">
    <name type="scientific">Caenorhabditis brenneri</name>
    <name type="common">Nematode worm</name>
    <dbReference type="NCBI Taxonomy" id="135651"/>
    <lineage>
        <taxon>Eukaryota</taxon>
        <taxon>Metazoa</taxon>
        <taxon>Ecdysozoa</taxon>
        <taxon>Nematoda</taxon>
        <taxon>Chromadorea</taxon>
        <taxon>Rhabditida</taxon>
        <taxon>Rhabditina</taxon>
        <taxon>Rhabditomorpha</taxon>
        <taxon>Rhabditoidea</taxon>
        <taxon>Rhabditidae</taxon>
        <taxon>Peloderinae</taxon>
        <taxon>Caenorhabditis</taxon>
    </lineage>
</organism>
<feature type="transmembrane region" description="Helical" evidence="1">
    <location>
        <begin position="99"/>
        <end position="122"/>
    </location>
</feature>
<sequence>MEADSYFLNGIIVFSSWVPKKRCGFPKNYSQPVYIRDNYGYIESYSYMKKVFDRIKVVFKHLPIVILPVLTIGLVILLKKIKISKQRLNAKDTTYQTTRLVTIMTCCLVITEGFTGLVGATFTLLADGSALIIISAGLNMFFHLLYSMNSMAHCFIAMLLSSQYRNCVRDAFPCFRIFGRKSKTATALMRIPSTNSRLDREKSS</sequence>
<keyword evidence="1" id="KW-0812">Transmembrane</keyword>
<keyword evidence="1" id="KW-1133">Transmembrane helix</keyword>
<dbReference type="PANTHER" id="PTHR22751">
    <property type="entry name" value="G-PROTEIN COUPLED RECEPTOR-RELATED"/>
    <property type="match status" value="1"/>
</dbReference>
<evidence type="ECO:0000313" key="3">
    <source>
        <dbReference type="Proteomes" id="UP000008068"/>
    </source>
</evidence>
<dbReference type="STRING" id="135651.G0M9F2"/>
<evidence type="ECO:0008006" key="4">
    <source>
        <dbReference type="Google" id="ProtNLM"/>
    </source>
</evidence>
<accession>G0M9F2</accession>
<dbReference type="OrthoDB" id="5905493at2759"/>
<protein>
    <recommendedName>
        <fullName evidence="4">G-protein coupled receptors family 1 profile domain-containing protein</fullName>
    </recommendedName>
</protein>
<dbReference type="EMBL" id="GL379787">
    <property type="protein sequence ID" value="EGT31124.1"/>
    <property type="molecule type" value="Genomic_DNA"/>
</dbReference>
<proteinExistence type="predicted"/>
<dbReference type="HOGENOM" id="CLU_120143_0_0_1"/>
<reference evidence="3" key="1">
    <citation type="submission" date="2011-07" db="EMBL/GenBank/DDBJ databases">
        <authorList>
            <consortium name="Caenorhabditis brenneri Sequencing and Analysis Consortium"/>
            <person name="Wilson R.K."/>
        </authorList>
    </citation>
    <scope>NUCLEOTIDE SEQUENCE [LARGE SCALE GENOMIC DNA]</scope>
    <source>
        <strain evidence="3">PB2801</strain>
    </source>
</reference>
<dbReference type="Pfam" id="PF10324">
    <property type="entry name" value="7TM_GPCR_Srw"/>
    <property type="match status" value="1"/>
</dbReference>